<proteinExistence type="predicted"/>
<feature type="non-terminal residue" evidence="1">
    <location>
        <position position="42"/>
    </location>
</feature>
<organism evidence="1">
    <name type="scientific">marine sediment metagenome</name>
    <dbReference type="NCBI Taxonomy" id="412755"/>
    <lineage>
        <taxon>unclassified sequences</taxon>
        <taxon>metagenomes</taxon>
        <taxon>ecological metagenomes</taxon>
    </lineage>
</organism>
<reference evidence="1" key="1">
    <citation type="journal article" date="2014" name="Front. Microbiol.">
        <title>High frequency of phylogenetically diverse reductive dehalogenase-homologous genes in deep subseafloor sedimentary metagenomes.</title>
        <authorList>
            <person name="Kawai M."/>
            <person name="Futagami T."/>
            <person name="Toyoda A."/>
            <person name="Takaki Y."/>
            <person name="Nishi S."/>
            <person name="Hori S."/>
            <person name="Arai W."/>
            <person name="Tsubouchi T."/>
            <person name="Morono Y."/>
            <person name="Uchiyama I."/>
            <person name="Ito T."/>
            <person name="Fujiyama A."/>
            <person name="Inagaki F."/>
            <person name="Takami H."/>
        </authorList>
    </citation>
    <scope>NUCLEOTIDE SEQUENCE</scope>
    <source>
        <strain evidence="1">Expedition CK06-06</strain>
    </source>
</reference>
<evidence type="ECO:0000313" key="1">
    <source>
        <dbReference type="EMBL" id="GAG96849.1"/>
    </source>
</evidence>
<name>X1BLM7_9ZZZZ</name>
<comment type="caution">
    <text evidence="1">The sequence shown here is derived from an EMBL/GenBank/DDBJ whole genome shotgun (WGS) entry which is preliminary data.</text>
</comment>
<gene>
    <name evidence="1" type="ORF">S01H4_45148</name>
</gene>
<dbReference type="AlphaFoldDB" id="X1BLM7"/>
<sequence length="42" mass="4607">MPIPVSFMTISKFQLESLSIKPSVEILIVPPGLLNLIALSIR</sequence>
<dbReference type="EMBL" id="BART01025109">
    <property type="protein sequence ID" value="GAG96849.1"/>
    <property type="molecule type" value="Genomic_DNA"/>
</dbReference>
<protein>
    <submittedName>
        <fullName evidence="1">Uncharacterized protein</fullName>
    </submittedName>
</protein>
<accession>X1BLM7</accession>